<feature type="compositionally biased region" description="Polar residues" evidence="1">
    <location>
        <begin position="431"/>
        <end position="443"/>
    </location>
</feature>
<feature type="domain" description="Peptidoglycan binding-like" evidence="3">
    <location>
        <begin position="231"/>
        <end position="290"/>
    </location>
</feature>
<evidence type="ECO:0000259" key="2">
    <source>
        <dbReference type="Pfam" id="PF00182"/>
    </source>
</evidence>
<accession>A0A4R3YZA1</accession>
<keyword evidence="6" id="KW-1185">Reference proteome</keyword>
<dbReference type="RefSeq" id="WP_132141300.1">
    <property type="nucleotide sequence ID" value="NZ_SMCS01000001.1"/>
</dbReference>
<dbReference type="Gene3D" id="1.10.101.10">
    <property type="entry name" value="PGBD-like superfamily/PGBD"/>
    <property type="match status" value="1"/>
</dbReference>
<evidence type="ECO:0000259" key="3">
    <source>
        <dbReference type="Pfam" id="PF01471"/>
    </source>
</evidence>
<feature type="domain" description="X-Tfes XVIPCD" evidence="4">
    <location>
        <begin position="317"/>
        <end position="416"/>
    </location>
</feature>
<evidence type="ECO:0000256" key="1">
    <source>
        <dbReference type="SAM" id="MobiDB-lite"/>
    </source>
</evidence>
<dbReference type="InterPro" id="IPR000726">
    <property type="entry name" value="Glyco_hydro_19_cat"/>
</dbReference>
<dbReference type="Gene3D" id="1.10.530.10">
    <property type="match status" value="1"/>
</dbReference>
<gene>
    <name evidence="5" type="ORF">EC912_101213</name>
</gene>
<dbReference type="Proteomes" id="UP000295645">
    <property type="component" value="Unassembled WGS sequence"/>
</dbReference>
<dbReference type="Pfam" id="PF00182">
    <property type="entry name" value="Glyco_hydro_19"/>
    <property type="match status" value="1"/>
</dbReference>
<protein>
    <submittedName>
        <fullName evidence="5">Putative chitinase</fullName>
    </submittedName>
</protein>
<evidence type="ECO:0000313" key="6">
    <source>
        <dbReference type="Proteomes" id="UP000295645"/>
    </source>
</evidence>
<dbReference type="EMBL" id="SMCS01000001">
    <property type="protein sequence ID" value="TCV97218.1"/>
    <property type="molecule type" value="Genomic_DNA"/>
</dbReference>
<organism evidence="5 6">
    <name type="scientific">Luteibacter rhizovicinus</name>
    <dbReference type="NCBI Taxonomy" id="242606"/>
    <lineage>
        <taxon>Bacteria</taxon>
        <taxon>Pseudomonadati</taxon>
        <taxon>Pseudomonadota</taxon>
        <taxon>Gammaproteobacteria</taxon>
        <taxon>Lysobacterales</taxon>
        <taxon>Rhodanobacteraceae</taxon>
        <taxon>Luteibacter</taxon>
    </lineage>
</organism>
<feature type="region of interest" description="Disordered" evidence="1">
    <location>
        <begin position="205"/>
        <end position="233"/>
    </location>
</feature>
<dbReference type="Pfam" id="PF01471">
    <property type="entry name" value="PG_binding_1"/>
    <property type="match status" value="1"/>
</dbReference>
<evidence type="ECO:0000259" key="4">
    <source>
        <dbReference type="Pfam" id="PF20410"/>
    </source>
</evidence>
<dbReference type="InterPro" id="IPR036366">
    <property type="entry name" value="PGBDSf"/>
</dbReference>
<dbReference type="InterPro" id="IPR023346">
    <property type="entry name" value="Lysozyme-like_dom_sf"/>
</dbReference>
<comment type="caution">
    <text evidence="5">The sequence shown here is derived from an EMBL/GenBank/DDBJ whole genome shotgun (WGS) entry which is preliminary data.</text>
</comment>
<dbReference type="Pfam" id="PF20410">
    <property type="entry name" value="X-Tfes_XVIPCD"/>
    <property type="match status" value="1"/>
</dbReference>
<dbReference type="PANTHER" id="PTHR34408:SF1">
    <property type="entry name" value="GLYCOSYL HYDROLASE FAMILY 19 DOMAIN-CONTAINING PROTEIN HI_1415"/>
    <property type="match status" value="1"/>
</dbReference>
<dbReference type="InterPro" id="IPR046519">
    <property type="entry name" value="X-Tfes_XVIPCD"/>
</dbReference>
<dbReference type="AlphaFoldDB" id="A0A4R3YZA1"/>
<dbReference type="GO" id="GO:0004568">
    <property type="term" value="F:chitinase activity"/>
    <property type="evidence" value="ECO:0007669"/>
    <property type="project" value="InterPro"/>
</dbReference>
<feature type="region of interest" description="Disordered" evidence="1">
    <location>
        <begin position="401"/>
        <end position="443"/>
    </location>
</feature>
<dbReference type="SUPFAM" id="SSF47090">
    <property type="entry name" value="PGBD-like"/>
    <property type="match status" value="1"/>
</dbReference>
<sequence>MAIDREAQVLSEAAAAGIKSPRELANFMAQVTHESNGLNRLEEGFRYTKGISQIPVESAWRQGPEKLEAARKDALQGKPEHLAELMYGGRNGNDQPGDGYKYHGRGYIQLTGKDNYRAAGEALGVDLVKHPELAAEPKTASKIAVWYWENRVPEAAREDVKAATKAVNGKYNGLEDRRERFADWEKKLTPEVMERLSKGVAELPAQTHPQRSHDAPQHASPGTSLKQGADGEAVRKLQSDLGQLGYTDASKKTLHADGDFGPATKSALEAFQRDHHLKVDGVAGPKTLEAVAHQQQLATANREHTPAPQAHAPLRLDNVAHPDHTLYEQARNAVHRLDAQHHRAPDQQSDNLAAALTVAARREGMSKIDHVSLSDDASRAYAVQGDLNSPLKRVADVQTQQAVTTPVEKSSAALAQTEPAAQPSHEREQQRQVQQPTNPAHSM</sequence>
<dbReference type="SUPFAM" id="SSF53955">
    <property type="entry name" value="Lysozyme-like"/>
    <property type="match status" value="1"/>
</dbReference>
<dbReference type="GO" id="GO:0016998">
    <property type="term" value="P:cell wall macromolecule catabolic process"/>
    <property type="evidence" value="ECO:0007669"/>
    <property type="project" value="InterPro"/>
</dbReference>
<proteinExistence type="predicted"/>
<dbReference type="OrthoDB" id="1491023at2"/>
<name>A0A4R3YZA1_9GAMM</name>
<reference evidence="5 6" key="1">
    <citation type="submission" date="2019-03" db="EMBL/GenBank/DDBJ databases">
        <title>Above-ground endophytic microbial communities from plants in different locations in the United States.</title>
        <authorList>
            <person name="Frank C."/>
        </authorList>
    </citation>
    <scope>NUCLEOTIDE SEQUENCE [LARGE SCALE GENOMIC DNA]</scope>
    <source>
        <strain evidence="5 6">LP_13_YM</strain>
    </source>
</reference>
<dbReference type="InterPro" id="IPR002477">
    <property type="entry name" value="Peptidoglycan-bd-like"/>
</dbReference>
<feature type="domain" description="Glycoside hydrolase family 19 catalytic" evidence="2">
    <location>
        <begin position="98"/>
        <end position="150"/>
    </location>
</feature>
<dbReference type="InterPro" id="IPR052354">
    <property type="entry name" value="Cell_Wall_Dynamics_Protein"/>
</dbReference>
<dbReference type="InterPro" id="IPR036365">
    <property type="entry name" value="PGBD-like_sf"/>
</dbReference>
<evidence type="ECO:0000313" key="5">
    <source>
        <dbReference type="EMBL" id="TCV97218.1"/>
    </source>
</evidence>
<dbReference type="GO" id="GO:0006032">
    <property type="term" value="P:chitin catabolic process"/>
    <property type="evidence" value="ECO:0007669"/>
    <property type="project" value="InterPro"/>
</dbReference>
<dbReference type="PANTHER" id="PTHR34408">
    <property type="entry name" value="FAMILY PROTEIN, PUTATIVE-RELATED"/>
    <property type="match status" value="1"/>
</dbReference>